<dbReference type="CDD" id="cd02432">
    <property type="entry name" value="Nodulin-21_like_1"/>
    <property type="match status" value="1"/>
</dbReference>
<dbReference type="PANTHER" id="PTHR31851">
    <property type="entry name" value="FE(2+)/MN(2+) TRANSPORTER PCL1"/>
    <property type="match status" value="1"/>
</dbReference>
<evidence type="ECO:0000256" key="5">
    <source>
        <dbReference type="ARBA" id="ARBA00022692"/>
    </source>
</evidence>
<dbReference type="KEGG" id="mng:MNEG_4813"/>
<comment type="subcellular location">
    <subcellularLocation>
        <location evidence="1">Vacuole membrane</location>
        <topology evidence="1">Multi-pass membrane protein</topology>
    </subcellularLocation>
</comment>
<feature type="transmembrane region" description="Helical" evidence="10">
    <location>
        <begin position="206"/>
        <end position="228"/>
    </location>
</feature>
<comment type="similarity">
    <text evidence="2">Belongs to the CCC1 family.</text>
</comment>
<organism evidence="11 12">
    <name type="scientific">Monoraphidium neglectum</name>
    <dbReference type="NCBI Taxonomy" id="145388"/>
    <lineage>
        <taxon>Eukaryota</taxon>
        <taxon>Viridiplantae</taxon>
        <taxon>Chlorophyta</taxon>
        <taxon>core chlorophytes</taxon>
        <taxon>Chlorophyceae</taxon>
        <taxon>CS clade</taxon>
        <taxon>Sphaeropleales</taxon>
        <taxon>Selenastraceae</taxon>
        <taxon>Monoraphidium</taxon>
    </lineage>
</organism>
<keyword evidence="5 10" id="KW-0812">Transmembrane</keyword>
<keyword evidence="3" id="KW-0406">Ion transport</keyword>
<dbReference type="GO" id="GO:0006826">
    <property type="term" value="P:iron ion transport"/>
    <property type="evidence" value="ECO:0007669"/>
    <property type="project" value="UniProtKB-KW"/>
</dbReference>
<gene>
    <name evidence="11" type="ORF">MNEG_4813</name>
</gene>
<dbReference type="GO" id="GO:0030026">
    <property type="term" value="P:intracellular manganese ion homeostasis"/>
    <property type="evidence" value="ECO:0007669"/>
    <property type="project" value="InterPro"/>
</dbReference>
<keyword evidence="12" id="KW-1185">Reference proteome</keyword>
<evidence type="ECO:0000256" key="7">
    <source>
        <dbReference type="ARBA" id="ARBA00023136"/>
    </source>
</evidence>
<dbReference type="GO" id="GO:0005774">
    <property type="term" value="C:vacuolar membrane"/>
    <property type="evidence" value="ECO:0007669"/>
    <property type="project" value="UniProtKB-SubCell"/>
</dbReference>
<keyword evidence="4" id="KW-0926">Vacuole</keyword>
<dbReference type="Pfam" id="PF01988">
    <property type="entry name" value="VIT1"/>
    <property type="match status" value="1"/>
</dbReference>
<dbReference type="EMBL" id="KK100905">
    <property type="protein sequence ID" value="KIZ03149.1"/>
    <property type="molecule type" value="Genomic_DNA"/>
</dbReference>
<protein>
    <submittedName>
        <fullName evidence="11">Fe(2+)/(Mn2+) transporter pcl1</fullName>
    </submittedName>
</protein>
<keyword evidence="3" id="KW-0410">Iron transport</keyword>
<keyword evidence="7 10" id="KW-0472">Membrane</keyword>
<feature type="compositionally biased region" description="Basic and acidic residues" evidence="9">
    <location>
        <begin position="7"/>
        <end position="33"/>
    </location>
</feature>
<dbReference type="RefSeq" id="XP_013902168.1">
    <property type="nucleotide sequence ID" value="XM_014046714.1"/>
</dbReference>
<feature type="region of interest" description="Disordered" evidence="9">
    <location>
        <begin position="1"/>
        <end position="34"/>
    </location>
</feature>
<sequence>MAFSATDVERPAEQAERDTHDDHQSESDHDPCGHAHFSHRAPWLRAMVLGANDGLVSVAALMMGVGGADADLRVMQLAGVAGLVGGALSMACGEYISVSSQKDAEEADIEKERAEQAKGERAQQTELEELTAIYRSRGLSAPLARQVAVELTEKDVIRAHARDELGIDIDDLANPLQASLAGAVSFVFGAAIPLLAGAFVRSNVLRLVAVLLATTAGLLLFGGTGAALGGARVWRGSLRVLIGGWLAMGLTYGIGAAFSAAVGAPVSAA</sequence>
<evidence type="ECO:0000256" key="9">
    <source>
        <dbReference type="SAM" id="MobiDB-lite"/>
    </source>
</evidence>
<comment type="catalytic activity">
    <reaction evidence="8">
        <text>Fe(2+)(in) = Fe(2+)(out)</text>
        <dbReference type="Rhea" id="RHEA:28486"/>
        <dbReference type="ChEBI" id="CHEBI:29033"/>
    </reaction>
    <physiologicalReaction direction="left-to-right" evidence="8">
        <dbReference type="Rhea" id="RHEA:28487"/>
    </physiologicalReaction>
</comment>
<evidence type="ECO:0000256" key="4">
    <source>
        <dbReference type="ARBA" id="ARBA00022554"/>
    </source>
</evidence>
<dbReference type="GeneID" id="25737690"/>
<evidence type="ECO:0000256" key="1">
    <source>
        <dbReference type="ARBA" id="ARBA00004128"/>
    </source>
</evidence>
<evidence type="ECO:0000256" key="3">
    <source>
        <dbReference type="ARBA" id="ARBA00022496"/>
    </source>
</evidence>
<dbReference type="Proteomes" id="UP000054498">
    <property type="component" value="Unassembled WGS sequence"/>
</dbReference>
<reference evidence="11 12" key="1">
    <citation type="journal article" date="2013" name="BMC Genomics">
        <title>Reconstruction of the lipid metabolism for the microalga Monoraphidium neglectum from its genome sequence reveals characteristics suitable for biofuel production.</title>
        <authorList>
            <person name="Bogen C."/>
            <person name="Al-Dilaimi A."/>
            <person name="Albersmeier A."/>
            <person name="Wichmann J."/>
            <person name="Grundmann M."/>
            <person name="Rupp O."/>
            <person name="Lauersen K.J."/>
            <person name="Blifernez-Klassen O."/>
            <person name="Kalinowski J."/>
            <person name="Goesmann A."/>
            <person name="Mussgnug J.H."/>
            <person name="Kruse O."/>
        </authorList>
    </citation>
    <scope>NUCLEOTIDE SEQUENCE [LARGE SCALE GENOMIC DNA]</scope>
    <source>
        <strain evidence="11 12">SAG 48.87</strain>
    </source>
</reference>
<proteinExistence type="inferred from homology"/>
<dbReference type="STRING" id="145388.A0A0D2L8M6"/>
<dbReference type="InterPro" id="IPR008217">
    <property type="entry name" value="Ccc1_fam"/>
</dbReference>
<keyword evidence="3" id="KW-0408">Iron</keyword>
<keyword evidence="3" id="KW-0813">Transport</keyword>
<feature type="transmembrane region" description="Helical" evidence="10">
    <location>
        <begin position="180"/>
        <end position="200"/>
    </location>
</feature>
<feature type="transmembrane region" description="Helical" evidence="10">
    <location>
        <begin position="240"/>
        <end position="264"/>
    </location>
</feature>
<dbReference type="OrthoDB" id="73465at2759"/>
<evidence type="ECO:0000256" key="8">
    <source>
        <dbReference type="ARBA" id="ARBA00044464"/>
    </source>
</evidence>
<evidence type="ECO:0000256" key="2">
    <source>
        <dbReference type="ARBA" id="ARBA00007049"/>
    </source>
</evidence>
<keyword evidence="6 10" id="KW-1133">Transmembrane helix</keyword>
<dbReference type="GO" id="GO:0005384">
    <property type="term" value="F:manganese ion transmembrane transporter activity"/>
    <property type="evidence" value="ECO:0007669"/>
    <property type="project" value="InterPro"/>
</dbReference>
<dbReference type="AlphaFoldDB" id="A0A0D2L8M6"/>
<name>A0A0D2L8M6_9CHLO</name>
<evidence type="ECO:0000313" key="11">
    <source>
        <dbReference type="EMBL" id="KIZ03149.1"/>
    </source>
</evidence>
<accession>A0A0D2L8M6</accession>
<evidence type="ECO:0000256" key="10">
    <source>
        <dbReference type="SAM" id="Phobius"/>
    </source>
</evidence>
<evidence type="ECO:0000256" key="6">
    <source>
        <dbReference type="ARBA" id="ARBA00022989"/>
    </source>
</evidence>
<evidence type="ECO:0000313" key="12">
    <source>
        <dbReference type="Proteomes" id="UP000054498"/>
    </source>
</evidence>